<dbReference type="AlphaFoldDB" id="A0A9E7FRK1"/>
<organism evidence="1 2">
    <name type="scientific">Musa troglodytarum</name>
    <name type="common">fe'i banana</name>
    <dbReference type="NCBI Taxonomy" id="320322"/>
    <lineage>
        <taxon>Eukaryota</taxon>
        <taxon>Viridiplantae</taxon>
        <taxon>Streptophyta</taxon>
        <taxon>Embryophyta</taxon>
        <taxon>Tracheophyta</taxon>
        <taxon>Spermatophyta</taxon>
        <taxon>Magnoliopsida</taxon>
        <taxon>Liliopsida</taxon>
        <taxon>Zingiberales</taxon>
        <taxon>Musaceae</taxon>
        <taxon>Musa</taxon>
    </lineage>
</organism>
<dbReference type="Proteomes" id="UP001055439">
    <property type="component" value="Chromosome 4"/>
</dbReference>
<proteinExistence type="predicted"/>
<reference evidence="1" key="1">
    <citation type="submission" date="2022-05" db="EMBL/GenBank/DDBJ databases">
        <title>The Musa troglodytarum L. genome provides insights into the mechanism of non-climacteric behaviour and enrichment of carotenoids.</title>
        <authorList>
            <person name="Wang J."/>
        </authorList>
    </citation>
    <scope>NUCLEOTIDE SEQUENCE</scope>
    <source>
        <tissue evidence="1">Leaf</tissue>
    </source>
</reference>
<gene>
    <name evidence="1" type="ORF">MUK42_36098</name>
</gene>
<keyword evidence="2" id="KW-1185">Reference proteome</keyword>
<dbReference type="EMBL" id="CP097506">
    <property type="protein sequence ID" value="URD98688.1"/>
    <property type="molecule type" value="Genomic_DNA"/>
</dbReference>
<name>A0A9E7FRK1_9LILI</name>
<accession>A0A9E7FRK1</accession>
<sequence>MRGDHHINSGYRRLLSSQLQLWELFKKIRDCKLGMDSMEAKEEGNENGDCIDPALNFLVRRCYWSASDGP</sequence>
<evidence type="ECO:0000313" key="1">
    <source>
        <dbReference type="EMBL" id="URD98688.1"/>
    </source>
</evidence>
<evidence type="ECO:0000313" key="2">
    <source>
        <dbReference type="Proteomes" id="UP001055439"/>
    </source>
</evidence>
<protein>
    <submittedName>
        <fullName evidence="1">Uncharacterized protein</fullName>
    </submittedName>
</protein>